<keyword evidence="1" id="KW-0472">Membrane</keyword>
<protein>
    <submittedName>
        <fullName evidence="2">PH domain-containing protein</fullName>
    </submittedName>
</protein>
<reference evidence="2 3" key="1">
    <citation type="submission" date="2019-09" db="EMBL/GenBank/DDBJ databases">
        <title>Draft Whole-Genome sequence of Blastochloris sulfoviridis DSM 729.</title>
        <authorList>
            <person name="Meyer T.E."/>
            <person name="Kyndt J.A."/>
        </authorList>
    </citation>
    <scope>NUCLEOTIDE SEQUENCE [LARGE SCALE GENOMIC DNA]</scope>
    <source>
        <strain evidence="2 3">DSM 729</strain>
    </source>
</reference>
<sequence>MVVVPFPAPRAPASGNRAAAARLFDHLEPGERLLWADRPDPWSVVRDRGFMVPLWLGAIAVPLGTILALGTGGGPAYVAGLSLLVGAALIGMLAFGVWRRAGETVYGLTDRRILVLRDGAIPRLEATAADRIAWIDMVRQRDGSGAVSLTIIDGSQSGAELVLGGLADPQDVARRVAVAYAFHAPHLMQG</sequence>
<comment type="caution">
    <text evidence="2">The sequence shown here is derived from an EMBL/GenBank/DDBJ whole genome shotgun (WGS) entry which is preliminary data.</text>
</comment>
<accession>A0A5M6I3I9</accession>
<keyword evidence="3" id="KW-1185">Reference proteome</keyword>
<dbReference type="AlphaFoldDB" id="A0A5M6I3I9"/>
<evidence type="ECO:0000313" key="2">
    <source>
        <dbReference type="EMBL" id="KAA5602781.1"/>
    </source>
</evidence>
<evidence type="ECO:0000313" key="3">
    <source>
        <dbReference type="Proteomes" id="UP000323886"/>
    </source>
</evidence>
<organism evidence="2 3">
    <name type="scientific">Blastochloris sulfoviridis</name>
    <dbReference type="NCBI Taxonomy" id="50712"/>
    <lineage>
        <taxon>Bacteria</taxon>
        <taxon>Pseudomonadati</taxon>
        <taxon>Pseudomonadota</taxon>
        <taxon>Alphaproteobacteria</taxon>
        <taxon>Hyphomicrobiales</taxon>
        <taxon>Blastochloridaceae</taxon>
        <taxon>Blastochloris</taxon>
    </lineage>
</organism>
<keyword evidence="1" id="KW-0812">Transmembrane</keyword>
<keyword evidence="1" id="KW-1133">Transmembrane helix</keyword>
<feature type="transmembrane region" description="Helical" evidence="1">
    <location>
        <begin position="76"/>
        <end position="98"/>
    </location>
</feature>
<dbReference type="OrthoDB" id="199424at2"/>
<name>A0A5M6I3I9_9HYPH</name>
<dbReference type="RefSeq" id="WP_150096510.1">
    <property type="nucleotide sequence ID" value="NZ_VWPL01000005.1"/>
</dbReference>
<dbReference type="Proteomes" id="UP000323886">
    <property type="component" value="Unassembled WGS sequence"/>
</dbReference>
<gene>
    <name evidence="2" type="ORF">F1193_04685</name>
</gene>
<proteinExistence type="predicted"/>
<dbReference type="EMBL" id="VWPL01000005">
    <property type="protein sequence ID" value="KAA5602781.1"/>
    <property type="molecule type" value="Genomic_DNA"/>
</dbReference>
<evidence type="ECO:0000256" key="1">
    <source>
        <dbReference type="SAM" id="Phobius"/>
    </source>
</evidence>
<feature type="transmembrane region" description="Helical" evidence="1">
    <location>
        <begin position="50"/>
        <end position="70"/>
    </location>
</feature>